<dbReference type="InterPro" id="IPR036688">
    <property type="entry name" value="MoeA_C_domain_IV_sf"/>
</dbReference>
<keyword evidence="9" id="KW-1185">Reference proteome</keyword>
<keyword evidence="6" id="KW-0500">Molybdenum</keyword>
<keyword evidence="6" id="KW-0808">Transferase</keyword>
<keyword evidence="4 6" id="KW-0501">Molybdenum cofactor biosynthesis</keyword>
<keyword evidence="6" id="KW-0479">Metal-binding</keyword>
<evidence type="ECO:0000313" key="9">
    <source>
        <dbReference type="Proteomes" id="UP001429564"/>
    </source>
</evidence>
<dbReference type="InterPro" id="IPR005110">
    <property type="entry name" value="MoeA_linker/N"/>
</dbReference>
<dbReference type="PANTHER" id="PTHR10192">
    <property type="entry name" value="MOLYBDOPTERIN BIOSYNTHESIS PROTEIN"/>
    <property type="match status" value="1"/>
</dbReference>
<dbReference type="SUPFAM" id="SSF63867">
    <property type="entry name" value="MoeA C-terminal domain-like"/>
    <property type="match status" value="1"/>
</dbReference>
<dbReference type="Pfam" id="PF00994">
    <property type="entry name" value="MoCF_biosynth"/>
    <property type="match status" value="1"/>
</dbReference>
<evidence type="ECO:0000313" key="8">
    <source>
        <dbReference type="EMBL" id="NIZ62678.1"/>
    </source>
</evidence>
<dbReference type="NCBIfam" id="NF045515">
    <property type="entry name" value="Glp_gephyrin"/>
    <property type="match status" value="1"/>
</dbReference>
<dbReference type="SUPFAM" id="SSF63882">
    <property type="entry name" value="MoeA N-terminal region -like"/>
    <property type="match status" value="1"/>
</dbReference>
<evidence type="ECO:0000259" key="7">
    <source>
        <dbReference type="SMART" id="SM00852"/>
    </source>
</evidence>
<dbReference type="InterPro" id="IPR008284">
    <property type="entry name" value="MoCF_biosynth_CS"/>
</dbReference>
<comment type="cofactor">
    <cofactor evidence="6">
        <name>Mg(2+)</name>
        <dbReference type="ChEBI" id="CHEBI:18420"/>
    </cofactor>
</comment>
<dbReference type="SMART" id="SM00852">
    <property type="entry name" value="MoCF_biosynth"/>
    <property type="match status" value="1"/>
</dbReference>
<evidence type="ECO:0000256" key="5">
    <source>
        <dbReference type="ARBA" id="ARBA00047317"/>
    </source>
</evidence>
<dbReference type="InterPro" id="IPR001453">
    <property type="entry name" value="MoaB/Mog_dom"/>
</dbReference>
<comment type="pathway">
    <text evidence="2 6">Cofactor biosynthesis; molybdopterin biosynthesis.</text>
</comment>
<organism evidence="8 9">
    <name type="scientific">Parasedimentitalea denitrificans</name>
    <dbReference type="NCBI Taxonomy" id="2211118"/>
    <lineage>
        <taxon>Bacteria</taxon>
        <taxon>Pseudomonadati</taxon>
        <taxon>Pseudomonadota</taxon>
        <taxon>Alphaproteobacteria</taxon>
        <taxon>Rhodobacterales</taxon>
        <taxon>Paracoccaceae</taxon>
        <taxon>Parasedimentitalea</taxon>
    </lineage>
</organism>
<evidence type="ECO:0000256" key="2">
    <source>
        <dbReference type="ARBA" id="ARBA00005046"/>
    </source>
</evidence>
<dbReference type="Gene3D" id="2.40.340.10">
    <property type="entry name" value="MoeA, C-terminal, domain IV"/>
    <property type="match status" value="1"/>
</dbReference>
<comment type="similarity">
    <text evidence="3 6">Belongs to the MoeA family.</text>
</comment>
<dbReference type="NCBIfam" id="TIGR00177">
    <property type="entry name" value="molyb_syn"/>
    <property type="match status" value="1"/>
</dbReference>
<dbReference type="CDD" id="cd00887">
    <property type="entry name" value="MoeA"/>
    <property type="match status" value="1"/>
</dbReference>
<dbReference type="InterPro" id="IPR036425">
    <property type="entry name" value="MoaB/Mog-like_dom_sf"/>
</dbReference>
<dbReference type="Proteomes" id="UP001429564">
    <property type="component" value="Unassembled WGS sequence"/>
</dbReference>
<dbReference type="RefSeq" id="WP_167685296.1">
    <property type="nucleotide sequence ID" value="NZ_QHLQ01000020.1"/>
</dbReference>
<comment type="function">
    <text evidence="1 6">Catalyzes the insertion of molybdate into adenylated molybdopterin with the concomitant release of AMP.</text>
</comment>
<dbReference type="Gene3D" id="2.170.190.11">
    <property type="entry name" value="Molybdopterin biosynthesis moea protein, domain 3"/>
    <property type="match status" value="1"/>
</dbReference>
<feature type="domain" description="MoaB/Mog" evidence="7">
    <location>
        <begin position="195"/>
        <end position="332"/>
    </location>
</feature>
<proteinExistence type="inferred from homology"/>
<name>A0ABX0WAH8_9RHOB</name>
<comment type="caution">
    <text evidence="8">The sequence shown here is derived from an EMBL/GenBank/DDBJ whole genome shotgun (WGS) entry which is preliminary data.</text>
</comment>
<evidence type="ECO:0000256" key="4">
    <source>
        <dbReference type="ARBA" id="ARBA00023150"/>
    </source>
</evidence>
<accession>A0ABX0WAH8</accession>
<protein>
    <recommendedName>
        <fullName evidence="6">Molybdopterin molybdenumtransferase</fullName>
        <ecNumber evidence="6">2.10.1.1</ecNumber>
    </recommendedName>
</protein>
<dbReference type="EMBL" id="QHLQ01000020">
    <property type="protein sequence ID" value="NIZ62678.1"/>
    <property type="molecule type" value="Genomic_DNA"/>
</dbReference>
<dbReference type="Pfam" id="PF03454">
    <property type="entry name" value="MoeA_C"/>
    <property type="match status" value="1"/>
</dbReference>
<dbReference type="InterPro" id="IPR038987">
    <property type="entry name" value="MoeA-like"/>
</dbReference>
<gene>
    <name evidence="8" type="ORF">DL239_17030</name>
</gene>
<sequence length="417" mass="44171">MIKPPPLRNDCFALPAGTHWTPVVEALATLRERLGPVTSSEVLPLEQTLGRVLAEDVIALRSNPPLPNTAVDGYGFAGPIPEGPQILPLIEGRAAAGIPFDGVVPEGMAIRVLTGAPLPQGVDTVILEEDVNCDGDQIAFHGPLKKGANARRAGEDVSVSDVIFARGRVVTPADLALAAATGLSELPVRQQLRVGVLSTGDELVEVGETAGKGQIYDANRPMLLGLLEQMGFAAVDLGRVKDDRDALEARLNNAAEQVDVILTSGGASAGDEDHVSALLTEKGAIQHWRIALKPGRPLALGMWQNTPIFGLPGNPVAALVCTLIFARPALGQMAGAEWTVPQGFDVPAGFSKRKKPGRREYLRARIRNGRVETFASEGSGRISGLSWAEGLVELGDRAAEIQHGDLVRYIPYGSFNL</sequence>
<evidence type="ECO:0000256" key="6">
    <source>
        <dbReference type="RuleBase" id="RU365090"/>
    </source>
</evidence>
<dbReference type="InterPro" id="IPR005111">
    <property type="entry name" value="MoeA_C_domain_IV"/>
</dbReference>
<dbReference type="Gene3D" id="3.40.980.10">
    <property type="entry name" value="MoaB/Mog-like domain"/>
    <property type="match status" value="1"/>
</dbReference>
<evidence type="ECO:0000256" key="3">
    <source>
        <dbReference type="ARBA" id="ARBA00010763"/>
    </source>
</evidence>
<dbReference type="EC" id="2.10.1.1" evidence="6"/>
<reference evidence="8 9" key="1">
    <citation type="submission" date="2018-05" db="EMBL/GenBank/DDBJ databases">
        <authorList>
            <person name="Zhang Y.-J."/>
        </authorList>
    </citation>
    <scope>NUCLEOTIDE SEQUENCE [LARGE SCALE GENOMIC DNA]</scope>
    <source>
        <strain evidence="8 9">CY04</strain>
    </source>
</reference>
<dbReference type="Gene3D" id="3.90.105.10">
    <property type="entry name" value="Molybdopterin biosynthesis moea protein, domain 2"/>
    <property type="match status" value="1"/>
</dbReference>
<dbReference type="SUPFAM" id="SSF53218">
    <property type="entry name" value="Molybdenum cofactor biosynthesis proteins"/>
    <property type="match status" value="1"/>
</dbReference>
<dbReference type="InterPro" id="IPR036135">
    <property type="entry name" value="MoeA_linker/N_sf"/>
</dbReference>
<dbReference type="PANTHER" id="PTHR10192:SF5">
    <property type="entry name" value="GEPHYRIN"/>
    <property type="match status" value="1"/>
</dbReference>
<dbReference type="Pfam" id="PF03453">
    <property type="entry name" value="MoeA_N"/>
    <property type="match status" value="1"/>
</dbReference>
<keyword evidence="6" id="KW-0460">Magnesium</keyword>
<comment type="catalytic activity">
    <reaction evidence="5">
        <text>adenylyl-molybdopterin + molybdate = Mo-molybdopterin + AMP + H(+)</text>
        <dbReference type="Rhea" id="RHEA:35047"/>
        <dbReference type="ChEBI" id="CHEBI:15378"/>
        <dbReference type="ChEBI" id="CHEBI:36264"/>
        <dbReference type="ChEBI" id="CHEBI:62727"/>
        <dbReference type="ChEBI" id="CHEBI:71302"/>
        <dbReference type="ChEBI" id="CHEBI:456215"/>
        <dbReference type="EC" id="2.10.1.1"/>
    </reaction>
</comment>
<dbReference type="PROSITE" id="PS01079">
    <property type="entry name" value="MOCF_BIOSYNTHESIS_2"/>
    <property type="match status" value="1"/>
</dbReference>
<evidence type="ECO:0000256" key="1">
    <source>
        <dbReference type="ARBA" id="ARBA00002901"/>
    </source>
</evidence>